<evidence type="ECO:0000259" key="1">
    <source>
        <dbReference type="Pfam" id="PF04965"/>
    </source>
</evidence>
<proteinExistence type="predicted"/>
<dbReference type="OrthoDB" id="9802846at2"/>
<dbReference type="EMBL" id="MTBD01000008">
    <property type="protein sequence ID" value="PRP71751.1"/>
    <property type="molecule type" value="Genomic_DNA"/>
</dbReference>
<dbReference type="Pfam" id="PF04965">
    <property type="entry name" value="GPW_gp25"/>
    <property type="match status" value="1"/>
</dbReference>
<dbReference type="Gene3D" id="3.10.450.40">
    <property type="match status" value="1"/>
</dbReference>
<dbReference type="Proteomes" id="UP000239469">
    <property type="component" value="Unassembled WGS sequence"/>
</dbReference>
<evidence type="ECO:0000313" key="2">
    <source>
        <dbReference type="EMBL" id="PRP71751.1"/>
    </source>
</evidence>
<accession>A0A2S9X7R2</accession>
<dbReference type="RefSeq" id="WP_106076002.1">
    <property type="nucleotide sequence ID" value="NZ_MTBD01000008.1"/>
</dbReference>
<dbReference type="InterPro" id="IPR007048">
    <property type="entry name" value="IraD/Gp25-like"/>
</dbReference>
<comment type="caution">
    <text evidence="2">The sequence shown here is derived from an EMBL/GenBank/DDBJ whole genome shotgun (WGS) entry which is preliminary data.</text>
</comment>
<feature type="domain" description="IraD/Gp25-like" evidence="1">
    <location>
        <begin position="16"/>
        <end position="105"/>
    </location>
</feature>
<name>A0A2S9X7R2_9NEIS</name>
<gene>
    <name evidence="2" type="ORF">BUE93_04920</name>
</gene>
<dbReference type="AlphaFoldDB" id="A0A2S9X7R2"/>
<dbReference type="SUPFAM" id="SSF160719">
    <property type="entry name" value="gpW/gp25-like"/>
    <property type="match status" value="1"/>
</dbReference>
<evidence type="ECO:0000313" key="3">
    <source>
        <dbReference type="Proteomes" id="UP000239469"/>
    </source>
</evidence>
<protein>
    <recommendedName>
        <fullName evidence="1">IraD/Gp25-like domain-containing protein</fullName>
    </recommendedName>
</protein>
<sequence length="119" mass="13000">MTWTGMDPHTGRALRDDDHLRQSLATILTTPIGSRLARRRFGSQLPELLDRPLNGKTRMQAMSAAVMAITAWEPRVELSRVVLHTGAGAQAGQLTIDLELRRRDTGATARYALPVGGLA</sequence>
<organism evidence="2 3">
    <name type="scientific">Chromobacterium amazonense</name>
    <dbReference type="NCBI Taxonomy" id="1382803"/>
    <lineage>
        <taxon>Bacteria</taxon>
        <taxon>Pseudomonadati</taxon>
        <taxon>Pseudomonadota</taxon>
        <taxon>Betaproteobacteria</taxon>
        <taxon>Neisseriales</taxon>
        <taxon>Chromobacteriaceae</taxon>
        <taxon>Chromobacterium</taxon>
    </lineage>
</organism>
<reference evidence="2 3" key="1">
    <citation type="submission" date="2017-01" db="EMBL/GenBank/DDBJ databases">
        <title>New insights into the genetic diversity of Chromobacterium isolated from tropical freshwater lake.</title>
        <authorList>
            <person name="Santos A.B."/>
            <person name="Nascimento A.M."/>
            <person name="Da Silva P.C."/>
        </authorList>
    </citation>
    <scope>NUCLEOTIDE SEQUENCE [LARGE SCALE GENOMIC DNA]</scope>
    <source>
        <strain evidence="2 3">56AF</strain>
    </source>
</reference>